<organism evidence="2 3">
    <name type="scientific">Rufibacter tibetensis</name>
    <dbReference type="NCBI Taxonomy" id="512763"/>
    <lineage>
        <taxon>Bacteria</taxon>
        <taxon>Pseudomonadati</taxon>
        <taxon>Bacteroidota</taxon>
        <taxon>Cytophagia</taxon>
        <taxon>Cytophagales</taxon>
        <taxon>Hymenobacteraceae</taxon>
        <taxon>Rufibacter</taxon>
    </lineage>
</organism>
<dbReference type="RefSeq" id="WP_062544513.1">
    <property type="nucleotide sequence ID" value="NZ_CP012643.1"/>
</dbReference>
<dbReference type="EMBL" id="CP012643">
    <property type="protein sequence ID" value="ALI99979.1"/>
    <property type="molecule type" value="Genomic_DNA"/>
</dbReference>
<evidence type="ECO:0000313" key="2">
    <source>
        <dbReference type="EMBL" id="ALI99979.1"/>
    </source>
</evidence>
<accession>A0A0P0CKB7</accession>
<dbReference type="OrthoDB" id="9779630at2"/>
<dbReference type="Proteomes" id="UP000061382">
    <property type="component" value="Chromosome"/>
</dbReference>
<name>A0A0P0CKB7_9BACT</name>
<dbReference type="AlphaFoldDB" id="A0A0P0CKB7"/>
<proteinExistence type="predicted"/>
<dbReference type="PATRIC" id="fig|512763.3.peg.3213"/>
<keyword evidence="1" id="KW-0175">Coiled coil</keyword>
<feature type="coiled-coil region" evidence="1">
    <location>
        <begin position="77"/>
        <end position="104"/>
    </location>
</feature>
<sequence length="197" mass="22356">MNILQRIFNLGQARVHPSVEQLNEPIRRTEKEIQELQVELEKSKLALKEAKARLIRSQKGLNRQADPEEQLVAAPSVAQLEQNIESLKTTIKQWEMQVRVLRSRVMVKSTTKTIDQQMSQINPEGSVVLLEHLKEKEAATGHPMASRDFVGNQSQRRAEENKKACTAQNFAQKADVLNKQFNFPSSGLPFGGFKEQP</sequence>
<dbReference type="STRING" id="512763.DC20_14605"/>
<evidence type="ECO:0000313" key="3">
    <source>
        <dbReference type="Proteomes" id="UP000061382"/>
    </source>
</evidence>
<dbReference type="KEGG" id="rti:DC20_14605"/>
<reference evidence="2 3" key="1">
    <citation type="submission" date="2015-08" db="EMBL/GenBank/DDBJ databases">
        <title>Complete genome sequence of Rufibacter tibetensis strain 1351t, a radiation-resistant bacterium from tibet plateau.</title>
        <authorList>
            <person name="Dai J."/>
        </authorList>
    </citation>
    <scope>NUCLEOTIDE SEQUENCE [LARGE SCALE GENOMIC DNA]</scope>
    <source>
        <strain evidence="2 3">1351</strain>
    </source>
</reference>
<feature type="coiled-coil region" evidence="1">
    <location>
        <begin position="19"/>
        <end position="53"/>
    </location>
</feature>
<gene>
    <name evidence="2" type="ORF">DC20_14605</name>
</gene>
<protein>
    <submittedName>
        <fullName evidence="2">Uncharacterized protein</fullName>
    </submittedName>
</protein>
<evidence type="ECO:0000256" key="1">
    <source>
        <dbReference type="SAM" id="Coils"/>
    </source>
</evidence>
<keyword evidence="3" id="KW-1185">Reference proteome</keyword>